<gene>
    <name evidence="5" type="ORF">G4Z02_09020</name>
</gene>
<evidence type="ECO:0000256" key="1">
    <source>
        <dbReference type="ARBA" id="ARBA00022679"/>
    </source>
</evidence>
<keyword evidence="3" id="KW-0418">Kinase</keyword>
<dbReference type="GO" id="GO:0016798">
    <property type="term" value="F:hydrolase activity, acting on glycosyl bonds"/>
    <property type="evidence" value="ECO:0007669"/>
    <property type="project" value="TreeGrafter"/>
</dbReference>
<evidence type="ECO:0000256" key="3">
    <source>
        <dbReference type="ARBA" id="ARBA00022777"/>
    </source>
</evidence>
<reference evidence="5 6" key="1">
    <citation type="submission" date="2020-02" db="EMBL/GenBank/DDBJ databases">
        <authorList>
            <person name="Zheng R.K."/>
            <person name="Sun C.M."/>
        </authorList>
    </citation>
    <scope>NUCLEOTIDE SEQUENCE [LARGE SCALE GENOMIC DNA]</scope>
    <source>
        <strain evidence="6">zrk13</strain>
    </source>
</reference>
<dbReference type="SUPFAM" id="SSF53613">
    <property type="entry name" value="Ribokinase-like"/>
    <property type="match status" value="1"/>
</dbReference>
<dbReference type="AlphaFoldDB" id="A0A7L7KUA9"/>
<protein>
    <recommendedName>
        <fullName evidence="4">Carbohydrate kinase PfkB domain-containing protein</fullName>
    </recommendedName>
</protein>
<dbReference type="Pfam" id="PF00294">
    <property type="entry name" value="PfkB"/>
    <property type="match status" value="1"/>
</dbReference>
<keyword evidence="1" id="KW-0808">Transferase</keyword>
<dbReference type="EMBL" id="CP048914">
    <property type="protein sequence ID" value="QMS85882.1"/>
    <property type="molecule type" value="Genomic_DNA"/>
</dbReference>
<keyword evidence="6" id="KW-1185">Reference proteome</keyword>
<evidence type="ECO:0000313" key="5">
    <source>
        <dbReference type="EMBL" id="QMS85882.1"/>
    </source>
</evidence>
<evidence type="ECO:0000259" key="4">
    <source>
        <dbReference type="Pfam" id="PF00294"/>
    </source>
</evidence>
<dbReference type="Proteomes" id="UP000514720">
    <property type="component" value="Chromosome"/>
</dbReference>
<dbReference type="Gene3D" id="3.40.1190.20">
    <property type="match status" value="1"/>
</dbReference>
<evidence type="ECO:0000313" key="6">
    <source>
        <dbReference type="Proteomes" id="UP000514720"/>
    </source>
</evidence>
<sequence>MSSKILVIGAVNIDFNIHSDQPYVLHDSNIVHHQKQVGGVGANIAQNLANFGMDVSFLTMFSIDALGIFAKQTLTHKGILIDHCDTMSLPSNMYMAIFDQQRDLYLGLNDMPLVDEMTPRWIKTKYQYITSFDAIVLDNNLPQKTIEYLVKTYSSKRIYIDAVSGVKAPKLVNIINQVYVIKMNHAEFEILFPKETVPPKTMLLVSNGSQKITLYQGDNIVHQTPETIEHPISTSGAGDALFSGFIYGLESQYSLPTSLSIGAYAAYKTIHVKSSINHEVNINEFLHRIK</sequence>
<dbReference type="PANTHER" id="PTHR42909">
    <property type="entry name" value="ZGC:136858"/>
    <property type="match status" value="1"/>
</dbReference>
<dbReference type="KEGG" id="xcl:G4Z02_09020"/>
<dbReference type="GO" id="GO:0005737">
    <property type="term" value="C:cytoplasm"/>
    <property type="evidence" value="ECO:0007669"/>
    <property type="project" value="TreeGrafter"/>
</dbReference>
<keyword evidence="2" id="KW-0479">Metal-binding</keyword>
<dbReference type="InterPro" id="IPR011611">
    <property type="entry name" value="PfkB_dom"/>
</dbReference>
<dbReference type="GO" id="GO:0004730">
    <property type="term" value="F:pseudouridylate synthase activity"/>
    <property type="evidence" value="ECO:0007669"/>
    <property type="project" value="TreeGrafter"/>
</dbReference>
<dbReference type="GO" id="GO:0046872">
    <property type="term" value="F:metal ion binding"/>
    <property type="evidence" value="ECO:0007669"/>
    <property type="project" value="UniProtKB-KW"/>
</dbReference>
<dbReference type="GO" id="GO:0016301">
    <property type="term" value="F:kinase activity"/>
    <property type="evidence" value="ECO:0007669"/>
    <property type="project" value="UniProtKB-KW"/>
</dbReference>
<proteinExistence type="predicted"/>
<feature type="domain" description="Carbohydrate kinase PfkB" evidence="4">
    <location>
        <begin position="3"/>
        <end position="277"/>
    </location>
</feature>
<evidence type="ECO:0000256" key="2">
    <source>
        <dbReference type="ARBA" id="ARBA00022723"/>
    </source>
</evidence>
<name>A0A7L7KUA9_9MOLU</name>
<accession>A0A7L7KUA9</accession>
<organism evidence="5 6">
    <name type="scientific">Candidatus Xianfuyuplasma coldseepsis</name>
    <dbReference type="NCBI Taxonomy" id="2782163"/>
    <lineage>
        <taxon>Bacteria</taxon>
        <taxon>Bacillati</taxon>
        <taxon>Mycoplasmatota</taxon>
        <taxon>Mollicutes</taxon>
        <taxon>Candidatus Izemoplasmatales</taxon>
        <taxon>Candidatus Izemoplasmataceae</taxon>
        <taxon>Candidatus Xianfuyuplasma</taxon>
    </lineage>
</organism>
<dbReference type="InterPro" id="IPR029056">
    <property type="entry name" value="Ribokinase-like"/>
</dbReference>
<dbReference type="PROSITE" id="PS00584">
    <property type="entry name" value="PFKB_KINASES_2"/>
    <property type="match status" value="1"/>
</dbReference>
<dbReference type="InterPro" id="IPR002173">
    <property type="entry name" value="Carboh/pur_kinase_PfkB_CS"/>
</dbReference>
<dbReference type="PANTHER" id="PTHR42909:SF1">
    <property type="entry name" value="CARBOHYDRATE KINASE PFKB DOMAIN-CONTAINING PROTEIN"/>
    <property type="match status" value="1"/>
</dbReference>